<comment type="catalytic activity">
    <reaction evidence="1">
        <text>alpha-D-glucose 6-phosphate = beta-D-glucose 6-phosphate</text>
        <dbReference type="Rhea" id="RHEA:16249"/>
        <dbReference type="ChEBI" id="CHEBI:58225"/>
        <dbReference type="ChEBI" id="CHEBI:58247"/>
        <dbReference type="EC" id="5.1.3.15"/>
    </reaction>
</comment>
<dbReference type="EMBL" id="VAJB01000002">
    <property type="protein sequence ID" value="TRB76090.1"/>
    <property type="molecule type" value="Genomic_DNA"/>
</dbReference>
<dbReference type="Proteomes" id="UP000254802">
    <property type="component" value="Unassembled WGS sequence"/>
</dbReference>
<evidence type="ECO:0000313" key="12">
    <source>
        <dbReference type="Proteomes" id="UP000315164"/>
    </source>
</evidence>
<dbReference type="InterPro" id="IPR014718">
    <property type="entry name" value="GH-type_carb-bd"/>
</dbReference>
<dbReference type="AlphaFoldDB" id="A0A249A2F3"/>
<keyword evidence="3 4" id="KW-0413">Isomerase</keyword>
<evidence type="ECO:0000256" key="4">
    <source>
        <dbReference type="PIRNR" id="PIRNR016020"/>
    </source>
</evidence>
<evidence type="ECO:0000313" key="13">
    <source>
        <dbReference type="Proteomes" id="UP000318394"/>
    </source>
</evidence>
<feature type="active site" evidence="5">
    <location>
        <position position="145"/>
    </location>
</feature>
<dbReference type="EMBL" id="UGPN01000002">
    <property type="protein sequence ID" value="STY60206.1"/>
    <property type="molecule type" value="Genomic_DNA"/>
</dbReference>
<dbReference type="EMBL" id="VAJI01000002">
    <property type="protein sequence ID" value="TRB39956.1"/>
    <property type="molecule type" value="Genomic_DNA"/>
</dbReference>
<comment type="similarity">
    <text evidence="2 4">Belongs to the glucose-6-phosphate 1-epimerase family.</text>
</comment>
<dbReference type="EMBL" id="UGPL01000006">
    <property type="protein sequence ID" value="STY66026.1"/>
    <property type="molecule type" value="Genomic_DNA"/>
</dbReference>
<dbReference type="PIRSF" id="PIRSF016020">
    <property type="entry name" value="PHexose_mutarotase"/>
    <property type="match status" value="1"/>
</dbReference>
<dbReference type="Pfam" id="PF01263">
    <property type="entry name" value="Aldose_epim"/>
    <property type="match status" value="1"/>
</dbReference>
<dbReference type="GO" id="GO:0005975">
    <property type="term" value="P:carbohydrate metabolic process"/>
    <property type="evidence" value="ECO:0007669"/>
    <property type="project" value="InterPro"/>
</dbReference>
<dbReference type="KEGG" id="mhaq:WC39_11865"/>
<keyword evidence="13" id="KW-1185">Reference proteome</keyword>
<dbReference type="KEGG" id="mhay:VK67_11870"/>
<dbReference type="PANTHER" id="PTHR11122">
    <property type="entry name" value="APOSPORY-ASSOCIATED PROTEIN C-RELATED"/>
    <property type="match status" value="1"/>
</dbReference>
<organism evidence="7 10">
    <name type="scientific">Mannheimia haemolytica</name>
    <name type="common">Pasteurella haemolytica</name>
    <dbReference type="NCBI Taxonomy" id="75985"/>
    <lineage>
        <taxon>Bacteria</taxon>
        <taxon>Pseudomonadati</taxon>
        <taxon>Pseudomonadota</taxon>
        <taxon>Gammaproteobacteria</taxon>
        <taxon>Pasteurellales</taxon>
        <taxon>Pasteurellaceae</taxon>
        <taxon>Mannheimia</taxon>
    </lineage>
</organism>
<evidence type="ECO:0000313" key="11">
    <source>
        <dbReference type="Proteomes" id="UP000254802"/>
    </source>
</evidence>
<evidence type="ECO:0000313" key="6">
    <source>
        <dbReference type="EMBL" id="STY60206.1"/>
    </source>
</evidence>
<reference evidence="12 13" key="2">
    <citation type="journal article" date="2019" name="Vet. Microbiol.">
        <title>Genetic characterization of susceptible and multi-drug resistant Mannheimia haemolytica isolated from high-risk stocker calves prior to and after antimicrobial metaphylaxis.</title>
        <authorList>
            <person name="Snyder E.R."/>
            <person name="Alvarez-Narvaez S."/>
            <person name="Credille B.C."/>
        </authorList>
    </citation>
    <scope>NUCLEOTIDE SEQUENCE [LARGE SCALE GENOMIC DNA]</scope>
    <source>
        <strain evidence="9 12">UGA-R5-128-1</strain>
        <strain evidence="8 13">UGA-R7-163-1</strain>
    </source>
</reference>
<evidence type="ECO:0000313" key="10">
    <source>
        <dbReference type="Proteomes" id="UP000254031"/>
    </source>
</evidence>
<dbReference type="InterPro" id="IPR011013">
    <property type="entry name" value="Gal_mutarotase_sf_dom"/>
</dbReference>
<evidence type="ECO:0000313" key="8">
    <source>
        <dbReference type="EMBL" id="TRB39956.1"/>
    </source>
</evidence>
<dbReference type="SUPFAM" id="SSF74650">
    <property type="entry name" value="Galactose mutarotase-like"/>
    <property type="match status" value="1"/>
</dbReference>
<dbReference type="GeneID" id="67370073"/>
<dbReference type="GO" id="GO:0047938">
    <property type="term" value="F:glucose-6-phosphate 1-epimerase activity"/>
    <property type="evidence" value="ECO:0007669"/>
    <property type="project" value="UniProtKB-UniRule"/>
</dbReference>
<evidence type="ECO:0000313" key="9">
    <source>
        <dbReference type="EMBL" id="TRB76090.1"/>
    </source>
</evidence>
<accession>A0A249A2F3</accession>
<dbReference type="Proteomes" id="UP000318394">
    <property type="component" value="Unassembled WGS sequence"/>
</dbReference>
<dbReference type="STRING" id="75985.WC39_11865"/>
<sequence length="263" mass="29579">MNNLRIKMISPEIALAKYNELDVLEINHSKVKAKIALQGAQLLSWQPKNTQQDVLWLSEIEPFQTGVAIRGGIPICHPWFGTDKKPAHGTARIQAWNLLEHTSSADGIRVVLGLENQAKLEMILGEVCELYFTHLAPEPAQAALHTYFQVGDITKTEVQGLATQCFDKLTNQEIEVPSPRKISENVDCIYPAQAVNFIQDFANQRTIKVEHINATETVLWNPWHNTVSAMTETAYQNMVCVETARINTLLQQNETLGVRILVR</sequence>
<dbReference type="Proteomes" id="UP000315164">
    <property type="component" value="Unassembled WGS sequence"/>
</dbReference>
<dbReference type="InterPro" id="IPR008183">
    <property type="entry name" value="Aldose_1/G6P_1-epimerase"/>
</dbReference>
<dbReference type="CDD" id="cd09020">
    <property type="entry name" value="D-hex-6-P-epi_like"/>
    <property type="match status" value="1"/>
</dbReference>
<proteinExistence type="inferred from homology"/>
<dbReference type="Proteomes" id="UP000254031">
    <property type="component" value="Unassembled WGS sequence"/>
</dbReference>
<evidence type="ECO:0000256" key="5">
    <source>
        <dbReference type="PIRSR" id="PIRSR016020-1"/>
    </source>
</evidence>
<dbReference type="EC" id="5.1.3.15" evidence="4"/>
<evidence type="ECO:0000256" key="2">
    <source>
        <dbReference type="ARBA" id="ARBA00005866"/>
    </source>
</evidence>
<dbReference type="RefSeq" id="WP_006252264.1">
    <property type="nucleotide sequence ID" value="NZ_CP011098.1"/>
</dbReference>
<evidence type="ECO:0000313" key="7">
    <source>
        <dbReference type="EMBL" id="STY66026.1"/>
    </source>
</evidence>
<dbReference type="InterPro" id="IPR025532">
    <property type="entry name" value="G6P_1-epimerase"/>
</dbReference>
<feature type="active site" evidence="5">
    <location>
        <position position="242"/>
    </location>
</feature>
<reference evidence="10 11" key="1">
    <citation type="submission" date="2018-06" db="EMBL/GenBank/DDBJ databases">
        <authorList>
            <consortium name="Pathogen Informatics"/>
            <person name="Doyle S."/>
        </authorList>
    </citation>
    <scope>NUCLEOTIDE SEQUENCE [LARGE SCALE GENOMIC DNA]</scope>
    <source>
        <strain evidence="6 11">NCTC10638</strain>
        <strain evidence="7 10">NCTC9380</strain>
    </source>
</reference>
<dbReference type="GO" id="GO:0030246">
    <property type="term" value="F:carbohydrate binding"/>
    <property type="evidence" value="ECO:0007669"/>
    <property type="project" value="UniProtKB-UniRule"/>
</dbReference>
<dbReference type="PANTHER" id="PTHR11122:SF13">
    <property type="entry name" value="GLUCOSE-6-PHOSPHATE 1-EPIMERASE"/>
    <property type="match status" value="1"/>
</dbReference>
<evidence type="ECO:0000256" key="1">
    <source>
        <dbReference type="ARBA" id="ARBA00001096"/>
    </source>
</evidence>
<evidence type="ECO:0000256" key="3">
    <source>
        <dbReference type="ARBA" id="ARBA00023235"/>
    </source>
</evidence>
<protein>
    <recommendedName>
        <fullName evidence="4">Putative glucose-6-phosphate 1-epimerase</fullName>
        <ecNumber evidence="4">5.1.3.15</ecNumber>
    </recommendedName>
</protein>
<gene>
    <name evidence="7" type="primary">yeaD_2</name>
    <name evidence="6" type="synonym">yeaD_1</name>
    <name evidence="9" type="ORF">FEA53_02140</name>
    <name evidence="8" type="ORF">FEB89_02145</name>
    <name evidence="6" type="ORF">NCTC10638_01400</name>
    <name evidence="7" type="ORF">NCTC9380_01306</name>
</gene>
<dbReference type="OrthoDB" id="9790727at2"/>
<dbReference type="Gene3D" id="2.70.98.10">
    <property type="match status" value="1"/>
</dbReference>
<name>A0A249A2F3_MANHA</name>